<gene>
    <name evidence="1" type="ORF">DICPUDRAFT_9877</name>
</gene>
<dbReference type="OMA" id="MNDHETH"/>
<dbReference type="Proteomes" id="UP000001064">
    <property type="component" value="Unassembled WGS sequence"/>
</dbReference>
<proteinExistence type="predicted"/>
<dbReference type="PANTHER" id="PTHR37002">
    <property type="entry name" value="AGAP007005-PA"/>
    <property type="match status" value="1"/>
</dbReference>
<dbReference type="InParanoid" id="F0ZVU8"/>
<dbReference type="OrthoDB" id="17555at2759"/>
<name>F0ZVU8_DICPU</name>
<protein>
    <submittedName>
        <fullName evidence="1">Uncharacterized protein</fullName>
    </submittedName>
</protein>
<dbReference type="PANTHER" id="PTHR37002:SF10">
    <property type="entry name" value="TRANSGLUTAMINASE-LIKE DOMAIN-CONTAINING PROTEIN"/>
    <property type="match status" value="1"/>
</dbReference>
<reference evidence="2" key="1">
    <citation type="journal article" date="2011" name="Genome Biol.">
        <title>Comparative genomics of the social amoebae Dictyostelium discoideum and Dictyostelium purpureum.</title>
        <authorList>
            <consortium name="US DOE Joint Genome Institute (JGI-PGF)"/>
            <person name="Sucgang R."/>
            <person name="Kuo A."/>
            <person name="Tian X."/>
            <person name="Salerno W."/>
            <person name="Parikh A."/>
            <person name="Feasley C.L."/>
            <person name="Dalin E."/>
            <person name="Tu H."/>
            <person name="Huang E."/>
            <person name="Barry K."/>
            <person name="Lindquist E."/>
            <person name="Shapiro H."/>
            <person name="Bruce D."/>
            <person name="Schmutz J."/>
            <person name="Salamov A."/>
            <person name="Fey P."/>
            <person name="Gaudet P."/>
            <person name="Anjard C."/>
            <person name="Babu M.M."/>
            <person name="Basu S."/>
            <person name="Bushmanova Y."/>
            <person name="van der Wel H."/>
            <person name="Katoh-Kurasawa M."/>
            <person name="Dinh C."/>
            <person name="Coutinho P.M."/>
            <person name="Saito T."/>
            <person name="Elias M."/>
            <person name="Schaap P."/>
            <person name="Kay R.R."/>
            <person name="Henrissat B."/>
            <person name="Eichinger L."/>
            <person name="Rivero F."/>
            <person name="Putnam N.H."/>
            <person name="West C.M."/>
            <person name="Loomis W.F."/>
            <person name="Chisholm R.L."/>
            <person name="Shaulsky G."/>
            <person name="Strassmann J.E."/>
            <person name="Queller D.C."/>
            <person name="Kuspa A."/>
            <person name="Grigoriev I.V."/>
        </authorList>
    </citation>
    <scope>NUCLEOTIDE SEQUENCE [LARGE SCALE GENOMIC DNA]</scope>
    <source>
        <strain evidence="2">QSDP1</strain>
    </source>
</reference>
<dbReference type="KEGG" id="dpp:DICPUDRAFT_9877"/>
<organism evidence="1 2">
    <name type="scientific">Dictyostelium purpureum</name>
    <name type="common">Slime mold</name>
    <dbReference type="NCBI Taxonomy" id="5786"/>
    <lineage>
        <taxon>Eukaryota</taxon>
        <taxon>Amoebozoa</taxon>
        <taxon>Evosea</taxon>
        <taxon>Eumycetozoa</taxon>
        <taxon>Dictyostelia</taxon>
        <taxon>Dictyosteliales</taxon>
        <taxon>Dictyosteliaceae</taxon>
        <taxon>Dictyostelium</taxon>
    </lineage>
</organism>
<feature type="non-terminal residue" evidence="1">
    <location>
        <position position="1"/>
    </location>
</feature>
<dbReference type="FunCoup" id="F0ZVU8">
    <property type="interactions" value="937"/>
</dbReference>
<accession>F0ZVU8</accession>
<dbReference type="GeneID" id="10507717"/>
<dbReference type="EMBL" id="GL871221">
    <property type="protein sequence ID" value="EGC31935.1"/>
    <property type="molecule type" value="Genomic_DNA"/>
</dbReference>
<dbReference type="VEuPathDB" id="AmoebaDB:DICPUDRAFT_9877"/>
<sequence length="204" mass="24310">LNDHELHKKMWNRRWKVNREYKFSFKYTAKRTYDIEGVDSLSIYIHKPQSMQTQHIRSSTFELHCETTGRIIKSIEIPTNLYPCYKVQYDNMPPSSRVTIYHITEGDMFSNALEEVDKDEYIEYTPITEQEIFIYTNPDNLCDHDSEEFGRFIKKHRLEPIVFSDGTKESIICFCYRISLFIKKHMTYSSQHGTQKAVKCYETG</sequence>
<dbReference type="eggNOG" id="ENOG502RDDJ">
    <property type="taxonomic scope" value="Eukaryota"/>
</dbReference>
<evidence type="ECO:0000313" key="2">
    <source>
        <dbReference type="Proteomes" id="UP000001064"/>
    </source>
</evidence>
<dbReference type="AlphaFoldDB" id="F0ZVU8"/>
<dbReference type="RefSeq" id="XP_003291537.1">
    <property type="nucleotide sequence ID" value="XM_003291489.1"/>
</dbReference>
<evidence type="ECO:0000313" key="1">
    <source>
        <dbReference type="EMBL" id="EGC31935.1"/>
    </source>
</evidence>
<feature type="non-terminal residue" evidence="1">
    <location>
        <position position="204"/>
    </location>
</feature>
<keyword evidence="2" id="KW-1185">Reference proteome</keyword>